<gene>
    <name evidence="1" type="ORF">PCO31110_02903</name>
</gene>
<dbReference type="RefSeq" id="WP_150690706.1">
    <property type="nucleotide sequence ID" value="NZ_CABPSJ010000003.1"/>
</dbReference>
<sequence length="148" mass="16139">MSRLPPELDLRLTNEASSTAEVRRCMAVHGAVLESFGWHAVPVQNGFHRWVAFNRQNEGAIADAHRDTGLIAIRREGESPVFSLNIPSLLVVACQFAQEGFGCIPDGEVLAVLLAWLLVDACGLPMSDELITALAIQNARIAAEYFPQ</sequence>
<evidence type="ECO:0000313" key="1">
    <source>
        <dbReference type="EMBL" id="VVE15661.1"/>
    </source>
</evidence>
<dbReference type="Proteomes" id="UP000337189">
    <property type="component" value="Unassembled WGS sequence"/>
</dbReference>
<organism evidence="1 2">
    <name type="scientific">Pandoraea communis</name>
    <dbReference type="NCBI Taxonomy" id="2508297"/>
    <lineage>
        <taxon>Bacteria</taxon>
        <taxon>Pseudomonadati</taxon>
        <taxon>Pseudomonadota</taxon>
        <taxon>Betaproteobacteria</taxon>
        <taxon>Burkholderiales</taxon>
        <taxon>Burkholderiaceae</taxon>
        <taxon>Pandoraea</taxon>
    </lineage>
</organism>
<dbReference type="EMBL" id="CABPSJ010000003">
    <property type="protein sequence ID" value="VVE15661.1"/>
    <property type="molecule type" value="Genomic_DNA"/>
</dbReference>
<protein>
    <submittedName>
        <fullName evidence="1">Uncharacterized protein</fullName>
    </submittedName>
</protein>
<dbReference type="AlphaFoldDB" id="A0A5E4VTV7"/>
<name>A0A5E4VTV7_9BURK</name>
<evidence type="ECO:0000313" key="2">
    <source>
        <dbReference type="Proteomes" id="UP000337189"/>
    </source>
</evidence>
<accession>A0A5E4VTV7</accession>
<proteinExistence type="predicted"/>
<reference evidence="1 2" key="1">
    <citation type="submission" date="2019-08" db="EMBL/GenBank/DDBJ databases">
        <authorList>
            <person name="Peeters C."/>
        </authorList>
    </citation>
    <scope>NUCLEOTIDE SEQUENCE [LARGE SCALE GENOMIC DNA]</scope>
    <source>
        <strain evidence="1 2">LMG 31110</strain>
    </source>
</reference>